<dbReference type="AlphaFoldDB" id="A0A0C1PMR2"/>
<accession>A0A0C1PMR2</accession>
<dbReference type="EMBL" id="JOJZ01000024">
    <property type="protein sequence ID" value="KID41191.1"/>
    <property type="molecule type" value="Genomic_DNA"/>
</dbReference>
<proteinExistence type="predicted"/>
<evidence type="ECO:0000313" key="2">
    <source>
        <dbReference type="Proteomes" id="UP000031397"/>
    </source>
</evidence>
<name>A0A0C1PMR2_9LACO</name>
<gene>
    <name evidence="1" type="ORF">LfDm3_1337</name>
</gene>
<sequence>MASVFFASLLLSKLKLDLQLISQVVHFEKLIKKTLRR</sequence>
<dbReference type="Proteomes" id="UP000031397">
    <property type="component" value="Unassembled WGS sequence"/>
</dbReference>
<organism evidence="1 2">
    <name type="scientific">Fructilactobacillus fructivorans</name>
    <dbReference type="NCBI Taxonomy" id="1614"/>
    <lineage>
        <taxon>Bacteria</taxon>
        <taxon>Bacillati</taxon>
        <taxon>Bacillota</taxon>
        <taxon>Bacilli</taxon>
        <taxon>Lactobacillales</taxon>
        <taxon>Lactobacillaceae</taxon>
        <taxon>Fructilactobacillus</taxon>
    </lineage>
</organism>
<keyword evidence="2" id="KW-1185">Reference proteome</keyword>
<evidence type="ECO:0000313" key="1">
    <source>
        <dbReference type="EMBL" id="KID41191.1"/>
    </source>
</evidence>
<comment type="caution">
    <text evidence="1">The sequence shown here is derived from an EMBL/GenBank/DDBJ whole genome shotgun (WGS) entry which is preliminary data.</text>
</comment>
<protein>
    <submittedName>
        <fullName evidence="1">Uncharacterized protein</fullName>
    </submittedName>
</protein>
<dbReference type="PATRIC" id="fig|1614.7.peg.1276"/>
<reference evidence="1 2" key="1">
    <citation type="submission" date="2014-06" db="EMBL/GenBank/DDBJ databases">
        <title>Functional and comparative genomic analyses of the Drosophila gut microbiota identify candidate symbiosis factors.</title>
        <authorList>
            <person name="Newell P.D."/>
            <person name="Chaston J.M."/>
            <person name="Douglas A.E."/>
        </authorList>
    </citation>
    <scope>NUCLEOTIDE SEQUENCE [LARGE SCALE GENOMIC DNA]</scope>
    <source>
        <strain evidence="1 2">DmCS_002</strain>
    </source>
</reference>